<keyword evidence="2" id="KW-1185">Reference proteome</keyword>
<proteinExistence type="predicted"/>
<sequence length="144" mass="16955">MNTFLCTIDLQPNILSSNRLSIALIMADEHTLFFKYSENKLNAVKHLFSPEAFNILKIYLTSLEESFNSHSQELLKKWVNEGYLSYLEKYNNNLVLFSKTKKVAVPINREIFGKFFEMYVFSSENNYQTEEYSQENLLTDILVR</sequence>
<name>A0ABS0SNR1_9FLAO</name>
<dbReference type="Proteomes" id="UP000641139">
    <property type="component" value="Unassembled WGS sequence"/>
</dbReference>
<gene>
    <name evidence="1" type="ORF">I7X30_08875</name>
</gene>
<protein>
    <submittedName>
        <fullName evidence="1">Uncharacterized protein</fullName>
    </submittedName>
</protein>
<evidence type="ECO:0000313" key="1">
    <source>
        <dbReference type="EMBL" id="MBI1647167.1"/>
    </source>
</evidence>
<organism evidence="1 2">
    <name type="scientific">Capnocytophaga periodontitidis</name>
    <dbReference type="NCBI Taxonomy" id="2795027"/>
    <lineage>
        <taxon>Bacteria</taxon>
        <taxon>Pseudomonadati</taxon>
        <taxon>Bacteroidota</taxon>
        <taxon>Flavobacteriia</taxon>
        <taxon>Flavobacteriales</taxon>
        <taxon>Flavobacteriaceae</taxon>
        <taxon>Capnocytophaga</taxon>
    </lineage>
</organism>
<accession>A0ABS0SNR1</accession>
<evidence type="ECO:0000313" key="2">
    <source>
        <dbReference type="Proteomes" id="UP000641139"/>
    </source>
</evidence>
<comment type="caution">
    <text evidence="1">The sequence shown here is derived from an EMBL/GenBank/DDBJ whole genome shotgun (WGS) entry which is preliminary data.</text>
</comment>
<dbReference type="RefSeq" id="WP_198466802.1">
    <property type="nucleotide sequence ID" value="NZ_JAEFDC010000007.1"/>
</dbReference>
<reference evidence="1 2" key="1">
    <citation type="journal article" date="2021" name="Int. J. Syst. Evol. Microbiol.">
        <title>Capnocytophaga periodontitidis sp. nov., isolated from subgingival plaque of periodontitis patient.</title>
        <authorList>
            <person name="Zhang Y."/>
            <person name="Qiao D."/>
            <person name="Shi W."/>
            <person name="Wu D."/>
            <person name="Cai M."/>
        </authorList>
    </citation>
    <scope>NUCLEOTIDE SEQUENCE [LARGE SCALE GENOMIC DNA]</scope>
    <source>
        <strain evidence="1 2">051621</strain>
    </source>
</reference>
<dbReference type="EMBL" id="JAEFDC010000007">
    <property type="protein sequence ID" value="MBI1647167.1"/>
    <property type="molecule type" value="Genomic_DNA"/>
</dbReference>